<evidence type="ECO:0000313" key="1">
    <source>
        <dbReference type="EMBL" id="SMC35260.1"/>
    </source>
</evidence>
<dbReference type="SUPFAM" id="SSF55729">
    <property type="entry name" value="Acyl-CoA N-acyltransferases (Nat)"/>
    <property type="match status" value="1"/>
</dbReference>
<dbReference type="InterPro" id="IPR016181">
    <property type="entry name" value="Acyl_CoA_acyltransferase"/>
</dbReference>
<accession>A0A1W1YGA9</accession>
<proteinExistence type="predicted"/>
<protein>
    <recommendedName>
        <fullName evidence="3">Acetyltransferase (GNAT) domain-containing protein</fullName>
    </recommendedName>
</protein>
<evidence type="ECO:0008006" key="3">
    <source>
        <dbReference type="Google" id="ProtNLM"/>
    </source>
</evidence>
<dbReference type="AlphaFoldDB" id="A0A1W1YGA9"/>
<gene>
    <name evidence="1" type="ORF">SAMN06296427_101338</name>
</gene>
<evidence type="ECO:0000313" key="2">
    <source>
        <dbReference type="Proteomes" id="UP000192393"/>
    </source>
</evidence>
<sequence>MSSIRKVKRKNLDLEKYTRALNDSLNYRIYAEVWYLDILTDKKWECLVCGDYEVIMPIPLQSKFGIRFVLQPIFCQQLGVFYKDEISEELFSKFEAKLHKYRVRNYCFNEENTERFNPKGKKKTNHVLDLNLPYEQLRKNYNRNRRRKLIPMPDFYVLKLSDTSDDFIRLFKEEYPDLMSDKWADKLQLIMKKAFEQNIGYQCRVEGDNQLIAGLFYIKTHRRIFQLGAARDKNISDIGFFTIIIDYTINLFSNSKDYKFDFEGSSVPGVALFNESFGAEKKYFTYYQSPIFNFLKT</sequence>
<keyword evidence="2" id="KW-1185">Reference proteome</keyword>
<dbReference type="STRING" id="1434700.SAMN06296427_101338"/>
<dbReference type="EMBL" id="FWXS01000001">
    <property type="protein sequence ID" value="SMC35260.1"/>
    <property type="molecule type" value="Genomic_DNA"/>
</dbReference>
<dbReference type="Gene3D" id="3.40.630.30">
    <property type="match status" value="1"/>
</dbReference>
<name>A0A1W1YGA9_9FLAO</name>
<organism evidence="1 2">
    <name type="scientific">Moheibacter sediminis</name>
    <dbReference type="NCBI Taxonomy" id="1434700"/>
    <lineage>
        <taxon>Bacteria</taxon>
        <taxon>Pseudomonadati</taxon>
        <taxon>Bacteroidota</taxon>
        <taxon>Flavobacteriia</taxon>
        <taxon>Flavobacteriales</taxon>
        <taxon>Weeksellaceae</taxon>
        <taxon>Moheibacter</taxon>
    </lineage>
</organism>
<reference evidence="1 2" key="1">
    <citation type="submission" date="2017-04" db="EMBL/GenBank/DDBJ databases">
        <authorList>
            <person name="Afonso C.L."/>
            <person name="Miller P.J."/>
            <person name="Scott M.A."/>
            <person name="Spackman E."/>
            <person name="Goraichik I."/>
            <person name="Dimitrov K.M."/>
            <person name="Suarez D.L."/>
            <person name="Swayne D.E."/>
        </authorList>
    </citation>
    <scope>NUCLEOTIDE SEQUENCE [LARGE SCALE GENOMIC DNA]</scope>
    <source>
        <strain evidence="1 2">CGMCC 1.12708</strain>
    </source>
</reference>
<dbReference type="Proteomes" id="UP000192393">
    <property type="component" value="Unassembled WGS sequence"/>
</dbReference>